<proteinExistence type="predicted"/>
<dbReference type="PANTHER" id="PTHR47926:SF347">
    <property type="entry name" value="PENTATRICOPEPTIDE REPEAT-CONTAINING PROTEIN"/>
    <property type="match status" value="1"/>
</dbReference>
<dbReference type="GO" id="GO:0003723">
    <property type="term" value="F:RNA binding"/>
    <property type="evidence" value="ECO:0007669"/>
    <property type="project" value="InterPro"/>
</dbReference>
<dbReference type="Pfam" id="PF20431">
    <property type="entry name" value="E_motif"/>
    <property type="match status" value="2"/>
</dbReference>
<dbReference type="AlphaFoldDB" id="A0A8S9KBY7"/>
<dbReference type="PANTHER" id="PTHR47926">
    <property type="entry name" value="PENTATRICOPEPTIDE REPEAT-CONTAINING PROTEIN"/>
    <property type="match status" value="1"/>
</dbReference>
<evidence type="ECO:0008006" key="2">
    <source>
        <dbReference type="Google" id="ProtNLM"/>
    </source>
</evidence>
<reference evidence="1" key="1">
    <citation type="submission" date="2019-12" db="EMBL/GenBank/DDBJ databases">
        <title>Genome sequencing and annotation of Brassica cretica.</title>
        <authorList>
            <person name="Studholme D.J."/>
            <person name="Sarris P.F."/>
        </authorList>
    </citation>
    <scope>NUCLEOTIDE SEQUENCE</scope>
    <source>
        <strain evidence="1">PFS-102/07</strain>
        <tissue evidence="1">Leaf</tissue>
    </source>
</reference>
<name>A0A8S9KBY7_BRACR</name>
<organism evidence="1">
    <name type="scientific">Brassica cretica</name>
    <name type="common">Mustard</name>
    <dbReference type="NCBI Taxonomy" id="69181"/>
    <lineage>
        <taxon>Eukaryota</taxon>
        <taxon>Viridiplantae</taxon>
        <taxon>Streptophyta</taxon>
        <taxon>Embryophyta</taxon>
        <taxon>Tracheophyta</taxon>
        <taxon>Spermatophyta</taxon>
        <taxon>Magnoliopsida</taxon>
        <taxon>eudicotyledons</taxon>
        <taxon>Gunneridae</taxon>
        <taxon>Pentapetalae</taxon>
        <taxon>rosids</taxon>
        <taxon>malvids</taxon>
        <taxon>Brassicales</taxon>
        <taxon>Brassicaceae</taxon>
        <taxon>Brassiceae</taxon>
        <taxon>Brassica</taxon>
    </lineage>
</organism>
<accession>A0A8S9KBY7</accession>
<gene>
    <name evidence="1" type="ORF">F2Q70_00039415</name>
</gene>
<evidence type="ECO:0000313" key="1">
    <source>
        <dbReference type="EMBL" id="KAF2591975.1"/>
    </source>
</evidence>
<dbReference type="GO" id="GO:0009451">
    <property type="term" value="P:RNA modification"/>
    <property type="evidence" value="ECO:0007669"/>
    <property type="project" value="InterPro"/>
</dbReference>
<dbReference type="EMBL" id="QGKY02000190">
    <property type="protein sequence ID" value="KAF2591975.1"/>
    <property type="molecule type" value="Genomic_DNA"/>
</dbReference>
<comment type="caution">
    <text evidence="1">The sequence shown here is derived from an EMBL/GenBank/DDBJ whole genome shotgun (WGS) entry which is preliminary data.</text>
</comment>
<sequence>MSACRVHGELELGELAAKHVLELEPDHDGPLVLMSNIHARVHGELELGELAAKHVLELEPDHDGALVLMSNIHAR</sequence>
<protein>
    <recommendedName>
        <fullName evidence="2">DYW domain-containing protein</fullName>
    </recommendedName>
</protein>
<dbReference type="InterPro" id="IPR046848">
    <property type="entry name" value="E_motif"/>
</dbReference>
<dbReference type="InterPro" id="IPR046960">
    <property type="entry name" value="PPR_At4g14850-like_plant"/>
</dbReference>